<feature type="transmembrane region" description="Helical" evidence="1">
    <location>
        <begin position="113"/>
        <end position="138"/>
    </location>
</feature>
<feature type="transmembrane region" description="Helical" evidence="1">
    <location>
        <begin position="12"/>
        <end position="31"/>
    </location>
</feature>
<organism evidence="2 3">
    <name type="scientific">Sphingomonas telluris</name>
    <dbReference type="NCBI Taxonomy" id="2907998"/>
    <lineage>
        <taxon>Bacteria</taxon>
        <taxon>Pseudomonadati</taxon>
        <taxon>Pseudomonadota</taxon>
        <taxon>Alphaproteobacteria</taxon>
        <taxon>Sphingomonadales</taxon>
        <taxon>Sphingomonadaceae</taxon>
        <taxon>Sphingomonas</taxon>
    </lineage>
</organism>
<feature type="transmembrane region" description="Helical" evidence="1">
    <location>
        <begin position="38"/>
        <end position="60"/>
    </location>
</feature>
<sequence length="214" mass="23478">MAERRTIGNIVAPWRFLLFLLILGAATPLAVGRLHNNALGLMAGFDVAAVVFLLVCAPLIRSRDPDLVSEHARQNDANRPGLLLLTGIVMIVLLAAIAAETMEQRPEPLTKSLVVSTLFLAWLFSNLVYAFHYTHLAYRGGKTPKCTGLDFPGTPDPVYWDFVYFAFTIGMTFQTSDVTISDSEIRRFVTLHSFGAFVFNIGVLAFTINVIGSG</sequence>
<gene>
    <name evidence="2" type="ORF">LZ016_11710</name>
</gene>
<keyword evidence="1" id="KW-0472">Membrane</keyword>
<name>A0ABS9VPX2_9SPHN</name>
<keyword evidence="1" id="KW-0812">Transmembrane</keyword>
<feature type="transmembrane region" description="Helical" evidence="1">
    <location>
        <begin position="188"/>
        <end position="211"/>
    </location>
</feature>
<keyword evidence="1" id="KW-1133">Transmembrane helix</keyword>
<dbReference type="Pfam" id="PF07077">
    <property type="entry name" value="DUF1345"/>
    <property type="match status" value="1"/>
</dbReference>
<dbReference type="InterPro" id="IPR009781">
    <property type="entry name" value="DUF1345"/>
</dbReference>
<proteinExistence type="predicted"/>
<reference evidence="2 3" key="1">
    <citation type="submission" date="2022-03" db="EMBL/GenBank/DDBJ databases">
        <authorList>
            <person name="Jo J.-H."/>
            <person name="Im W.-T."/>
        </authorList>
    </citation>
    <scope>NUCLEOTIDE SEQUENCE [LARGE SCALE GENOMIC DNA]</scope>
    <source>
        <strain evidence="2 3">SM33</strain>
    </source>
</reference>
<dbReference type="EMBL" id="JAKZHW010000002">
    <property type="protein sequence ID" value="MCH8616758.1"/>
    <property type="molecule type" value="Genomic_DNA"/>
</dbReference>
<dbReference type="Proteomes" id="UP001203058">
    <property type="component" value="Unassembled WGS sequence"/>
</dbReference>
<dbReference type="RefSeq" id="WP_241447652.1">
    <property type="nucleotide sequence ID" value="NZ_JAKZHW010000002.1"/>
</dbReference>
<evidence type="ECO:0000313" key="3">
    <source>
        <dbReference type="Proteomes" id="UP001203058"/>
    </source>
</evidence>
<keyword evidence="3" id="KW-1185">Reference proteome</keyword>
<evidence type="ECO:0000313" key="2">
    <source>
        <dbReference type="EMBL" id="MCH8616758.1"/>
    </source>
</evidence>
<protein>
    <submittedName>
        <fullName evidence="2">DUF1345 domain-containing protein</fullName>
    </submittedName>
</protein>
<comment type="caution">
    <text evidence="2">The sequence shown here is derived from an EMBL/GenBank/DDBJ whole genome shotgun (WGS) entry which is preliminary data.</text>
</comment>
<feature type="transmembrane region" description="Helical" evidence="1">
    <location>
        <begin position="80"/>
        <end position="101"/>
    </location>
</feature>
<accession>A0ABS9VPX2</accession>
<evidence type="ECO:0000256" key="1">
    <source>
        <dbReference type="SAM" id="Phobius"/>
    </source>
</evidence>